<dbReference type="EMBL" id="CP058561">
    <property type="protein sequence ID" value="QUH28082.1"/>
    <property type="molecule type" value="Genomic_DNA"/>
</dbReference>
<dbReference type="Gene3D" id="1.10.1200.10">
    <property type="entry name" value="ACP-like"/>
    <property type="match status" value="1"/>
</dbReference>
<keyword evidence="2" id="KW-1185">Reference proteome</keyword>
<dbReference type="RefSeq" id="WP_212692351.1">
    <property type="nucleotide sequence ID" value="NZ_CAJXUH010000012.1"/>
</dbReference>
<dbReference type="AlphaFoldDB" id="A0A8J8M800"/>
<accession>A0A8J8M800</accession>
<dbReference type="InterPro" id="IPR036736">
    <property type="entry name" value="ACP-like_sf"/>
</dbReference>
<gene>
    <name evidence="1" type="ORF">HYG85_03790</name>
</gene>
<dbReference type="KEGG" id="vgu:HYG85_03790"/>
<evidence type="ECO:0000313" key="1">
    <source>
        <dbReference type="EMBL" id="QUH28082.1"/>
    </source>
</evidence>
<name>A0A8J8M800_9FIRM</name>
<evidence type="ECO:0000313" key="2">
    <source>
        <dbReference type="Proteomes" id="UP000677305"/>
    </source>
</evidence>
<dbReference type="SUPFAM" id="SSF47336">
    <property type="entry name" value="ACP-like"/>
    <property type="match status" value="1"/>
</dbReference>
<sequence>MEKINEILSTIIPGVDYKNATNLVDGKILTSLNIAGLVAKLNYEFDIEITPIHLVPENFNSVESIYKLVVSLDGE</sequence>
<protein>
    <submittedName>
        <fullName evidence="1">Acyl carrier protein</fullName>
    </submittedName>
</protein>
<proteinExistence type="predicted"/>
<reference evidence="1 2" key="1">
    <citation type="submission" date="2020-07" db="EMBL/GenBank/DDBJ databases">
        <title>Vallitalea guaymasensis genome.</title>
        <authorList>
            <person name="Postec A."/>
        </authorList>
    </citation>
    <scope>NUCLEOTIDE SEQUENCE [LARGE SCALE GENOMIC DNA]</scope>
    <source>
        <strain evidence="1 2">Ra1766G1</strain>
    </source>
</reference>
<dbReference type="Proteomes" id="UP000677305">
    <property type="component" value="Chromosome"/>
</dbReference>
<organism evidence="1 2">
    <name type="scientific">Vallitalea guaymasensis</name>
    <dbReference type="NCBI Taxonomy" id="1185412"/>
    <lineage>
        <taxon>Bacteria</taxon>
        <taxon>Bacillati</taxon>
        <taxon>Bacillota</taxon>
        <taxon>Clostridia</taxon>
        <taxon>Lachnospirales</taxon>
        <taxon>Vallitaleaceae</taxon>
        <taxon>Vallitalea</taxon>
    </lineage>
</organism>